<accession>A0A7T8B9L0</accession>
<dbReference type="PANTHER" id="PTHR42720:SF1">
    <property type="entry name" value="GLYCEROL 3-PHOSPHATE OXIDASE"/>
    <property type="match status" value="1"/>
</dbReference>
<gene>
    <name evidence="3" type="ORF">JFL75_16000</name>
</gene>
<dbReference type="InterPro" id="IPR006076">
    <property type="entry name" value="FAD-dep_OxRdtase"/>
</dbReference>
<proteinExistence type="predicted"/>
<dbReference type="InterPro" id="IPR041854">
    <property type="entry name" value="BFD-like_2Fe2S-bd_dom_sf"/>
</dbReference>
<dbReference type="AlphaFoldDB" id="A0A7T8B9L0"/>
<dbReference type="RefSeq" id="WP_215625727.1">
    <property type="nucleotide sequence ID" value="NZ_CP067089.2"/>
</dbReference>
<dbReference type="InterPro" id="IPR007419">
    <property type="entry name" value="BFD-like_2Fe2S-bd_dom"/>
</dbReference>
<keyword evidence="4" id="KW-1185">Reference proteome</keyword>
<evidence type="ECO:0000259" key="1">
    <source>
        <dbReference type="Pfam" id="PF01266"/>
    </source>
</evidence>
<feature type="domain" description="BFD-like [2Fe-2S]-binding" evidence="2">
    <location>
        <begin position="397"/>
        <end position="451"/>
    </location>
</feature>
<feature type="domain" description="FAD dependent oxidoreductase" evidence="1">
    <location>
        <begin position="3"/>
        <end position="350"/>
    </location>
</feature>
<dbReference type="InterPro" id="IPR036188">
    <property type="entry name" value="FAD/NAD-bd_sf"/>
</dbReference>
<reference evidence="3" key="1">
    <citation type="submission" date="2021-01" db="EMBL/GenBank/DDBJ databases">
        <title>Description of Breznakiella homolactica.</title>
        <authorList>
            <person name="Song Y."/>
            <person name="Brune A."/>
        </authorList>
    </citation>
    <scope>NUCLEOTIDE SEQUENCE</scope>
    <source>
        <strain evidence="3">RmG30</strain>
    </source>
</reference>
<dbReference type="Gene3D" id="3.30.9.10">
    <property type="entry name" value="D-Amino Acid Oxidase, subunit A, domain 2"/>
    <property type="match status" value="1"/>
</dbReference>
<evidence type="ECO:0000313" key="3">
    <source>
        <dbReference type="EMBL" id="QQO08421.1"/>
    </source>
</evidence>
<evidence type="ECO:0000313" key="4">
    <source>
        <dbReference type="Proteomes" id="UP000595917"/>
    </source>
</evidence>
<dbReference type="Pfam" id="PF04324">
    <property type="entry name" value="Fer2_BFD"/>
    <property type="match status" value="1"/>
</dbReference>
<evidence type="ECO:0000259" key="2">
    <source>
        <dbReference type="Pfam" id="PF04324"/>
    </source>
</evidence>
<organism evidence="3 4">
    <name type="scientific">Breznakiella homolactica</name>
    <dbReference type="NCBI Taxonomy" id="2798577"/>
    <lineage>
        <taxon>Bacteria</taxon>
        <taxon>Pseudomonadati</taxon>
        <taxon>Spirochaetota</taxon>
        <taxon>Spirochaetia</taxon>
        <taxon>Spirochaetales</taxon>
        <taxon>Breznakiellaceae</taxon>
        <taxon>Breznakiella</taxon>
    </lineage>
</organism>
<name>A0A7T8B9L0_9SPIR</name>
<sequence length="487" mass="52043">MFDVIVIGCGIAGAAAAYELSKYRLSVAVLEKENDVACGATKANSAIIHAGYDPEPGTLMAKLNAEGTELAGQLFEQLDIPHRRCGSLVVAFSPEETAVLEELYGRGISNGVPGLELLGPEELRRLEPNLSKSAAGALLAKSAMIVSPWEYALALAETAVRNGTKLFLSSEVLGITRSADSWQVLTRSGTYCARYVVNAAGINADVIHNMAAAPDFTITPDRGEYYLLDKSEGQCVSHVIFQCPSLKGKGTLVSPTVHGNLIVGPNNETPRGRDDVAVTGDGLAEVASKARISVPDLNLRANIRNFSGIRAVADKPDFIIAEAPDAPGFIDIAGIKSPGLSAAPAIARYALEILRAAGLTLTEKESFIAARRRLRFAELDPREKTELVRKNPAYGQVVCRCETVTEGEIIDALNSPIPPVTLDGVKRRCNPGMGRCQGGFCSPRVLQLLAEHHRMDPTEILQDREGSVILTGETKDSPVLQEVLHAV</sequence>
<dbReference type="Proteomes" id="UP000595917">
    <property type="component" value="Chromosome"/>
</dbReference>
<dbReference type="Pfam" id="PF01266">
    <property type="entry name" value="DAO"/>
    <property type="match status" value="1"/>
</dbReference>
<dbReference type="Gene3D" id="3.50.50.60">
    <property type="entry name" value="FAD/NAD(P)-binding domain"/>
    <property type="match status" value="1"/>
</dbReference>
<dbReference type="KEGG" id="bhc:JFL75_16000"/>
<dbReference type="InterPro" id="IPR052745">
    <property type="entry name" value="G3P_Oxidase/Oxidoreductase"/>
</dbReference>
<dbReference type="PANTHER" id="PTHR42720">
    <property type="entry name" value="GLYCEROL-3-PHOSPHATE DEHYDROGENASE"/>
    <property type="match status" value="1"/>
</dbReference>
<dbReference type="SUPFAM" id="SSF51905">
    <property type="entry name" value="FAD/NAD(P)-binding domain"/>
    <property type="match status" value="1"/>
</dbReference>
<protein>
    <submittedName>
        <fullName evidence="3">NAD(P)/FAD-dependent oxidoreductase</fullName>
    </submittedName>
</protein>
<dbReference type="CDD" id="cd19946">
    <property type="entry name" value="GlpA-like_Fer2_BFD-like"/>
    <property type="match status" value="1"/>
</dbReference>
<dbReference type="Gene3D" id="1.10.10.1100">
    <property type="entry name" value="BFD-like [2Fe-2S]-binding domain"/>
    <property type="match status" value="1"/>
</dbReference>
<dbReference type="EMBL" id="CP067089">
    <property type="protein sequence ID" value="QQO08421.1"/>
    <property type="molecule type" value="Genomic_DNA"/>
</dbReference>